<gene>
    <name evidence="8" type="ORF">BHK69_01185</name>
</gene>
<evidence type="ECO:0000313" key="9">
    <source>
        <dbReference type="Proteomes" id="UP000094969"/>
    </source>
</evidence>
<keyword evidence="8" id="KW-0966">Cell projection</keyword>
<feature type="domain" description="Flagellar basal-body/hook protein C-terminal" evidence="6">
    <location>
        <begin position="191"/>
        <end position="224"/>
    </location>
</feature>
<keyword evidence="8" id="KW-0969">Cilium</keyword>
<dbReference type="KEGG" id="bvv:BHK69_01185"/>
<dbReference type="Pfam" id="PF22692">
    <property type="entry name" value="LlgE_F_G_D1"/>
    <property type="match status" value="1"/>
</dbReference>
<dbReference type="NCBIfam" id="TIGR02490">
    <property type="entry name" value="flgF"/>
    <property type="match status" value="1"/>
</dbReference>
<protein>
    <recommendedName>
        <fullName evidence="4">Flagellar basal-body rod protein FlgF</fullName>
    </recommendedName>
</protein>
<dbReference type="NCBIfam" id="NF009282">
    <property type="entry name" value="PRK12642.1"/>
    <property type="match status" value="1"/>
</dbReference>
<dbReference type="InterPro" id="IPR053967">
    <property type="entry name" value="LlgE_F_G-like_D1"/>
</dbReference>
<name>A0A1D7TW01_9HYPH</name>
<accession>A0A1D7TW01</accession>
<dbReference type="Pfam" id="PF00460">
    <property type="entry name" value="Flg_bb_rod"/>
    <property type="match status" value="1"/>
</dbReference>
<evidence type="ECO:0000256" key="1">
    <source>
        <dbReference type="ARBA" id="ARBA00004117"/>
    </source>
</evidence>
<dbReference type="NCBIfam" id="TIGR03506">
    <property type="entry name" value="FlgEFG_subfam"/>
    <property type="match status" value="1"/>
</dbReference>
<reference evidence="8 9" key="1">
    <citation type="journal article" date="2015" name="Antonie Van Leeuwenhoek">
        <title>Bosea vaviloviae sp. nov., a new species of slow-growing rhizobia isolated from nodules of the relict species Vavilovia formosa (Stev.) Fed.</title>
        <authorList>
            <person name="Safronova V.I."/>
            <person name="Kuznetsova I.G."/>
            <person name="Sazanova A.L."/>
            <person name="Kimeklis A.K."/>
            <person name="Belimov A.A."/>
            <person name="Andronov E.E."/>
            <person name="Pinaev A.G."/>
            <person name="Chizhevskaya E.P."/>
            <person name="Pukhaev A.R."/>
            <person name="Popov K.P."/>
            <person name="Willems A."/>
            <person name="Tikhonovich I.A."/>
        </authorList>
    </citation>
    <scope>NUCLEOTIDE SEQUENCE [LARGE SCALE GENOMIC DNA]</scope>
    <source>
        <strain evidence="8 9">Vaf18</strain>
    </source>
</reference>
<dbReference type="Pfam" id="PF06429">
    <property type="entry name" value="Flg_bbr_C"/>
    <property type="match status" value="1"/>
</dbReference>
<evidence type="ECO:0000259" key="7">
    <source>
        <dbReference type="Pfam" id="PF22692"/>
    </source>
</evidence>
<comment type="subunit">
    <text evidence="4">The basal body constitutes a major portion of the flagellar organelle and consists of five rings (E,L,P,S, and M) mounted on a central rod. The rod consists of about 26 subunits of FlgG in the distal portion, and FlgB, FlgC and FlgF are thought to build up the proximal portion of the rod with about 6 subunits each.</text>
</comment>
<dbReference type="OrthoDB" id="9804559at2"/>
<dbReference type="RefSeq" id="WP_069688516.1">
    <property type="nucleotide sequence ID" value="NZ_CP017147.1"/>
</dbReference>
<dbReference type="GO" id="GO:0030694">
    <property type="term" value="C:bacterial-type flagellum basal body, rod"/>
    <property type="evidence" value="ECO:0007669"/>
    <property type="project" value="UniProtKB-UniRule"/>
</dbReference>
<dbReference type="PANTHER" id="PTHR30435:SF19">
    <property type="entry name" value="FLAGELLAR BASAL-BODY ROD PROTEIN FLGG"/>
    <property type="match status" value="1"/>
</dbReference>
<dbReference type="InterPro" id="IPR020013">
    <property type="entry name" value="Flagellar_FlgE/F/G"/>
</dbReference>
<dbReference type="EMBL" id="CP017147">
    <property type="protein sequence ID" value="AOO79292.1"/>
    <property type="molecule type" value="Genomic_DNA"/>
</dbReference>
<organism evidence="8 9">
    <name type="scientific">Bosea vaviloviae</name>
    <dbReference type="NCBI Taxonomy" id="1526658"/>
    <lineage>
        <taxon>Bacteria</taxon>
        <taxon>Pseudomonadati</taxon>
        <taxon>Pseudomonadota</taxon>
        <taxon>Alphaproteobacteria</taxon>
        <taxon>Hyphomicrobiales</taxon>
        <taxon>Boseaceae</taxon>
        <taxon>Bosea</taxon>
    </lineage>
</organism>
<evidence type="ECO:0000259" key="5">
    <source>
        <dbReference type="Pfam" id="PF00460"/>
    </source>
</evidence>
<dbReference type="PANTHER" id="PTHR30435">
    <property type="entry name" value="FLAGELLAR PROTEIN"/>
    <property type="match status" value="1"/>
</dbReference>
<dbReference type="SUPFAM" id="SSF117143">
    <property type="entry name" value="Flagellar hook protein flgE"/>
    <property type="match status" value="1"/>
</dbReference>
<evidence type="ECO:0000256" key="3">
    <source>
        <dbReference type="ARBA" id="ARBA00023143"/>
    </source>
</evidence>
<dbReference type="GO" id="GO:0071978">
    <property type="term" value="P:bacterial-type flagellum-dependent swarming motility"/>
    <property type="evidence" value="ECO:0007669"/>
    <property type="project" value="TreeGrafter"/>
</dbReference>
<dbReference type="Proteomes" id="UP000094969">
    <property type="component" value="Chromosome"/>
</dbReference>
<proteinExistence type="inferred from homology"/>
<keyword evidence="8" id="KW-0282">Flagellum</keyword>
<dbReference type="STRING" id="1526658.BHK69_01185"/>
<evidence type="ECO:0000313" key="8">
    <source>
        <dbReference type="EMBL" id="AOO79292.1"/>
    </source>
</evidence>
<dbReference type="InterPro" id="IPR037925">
    <property type="entry name" value="FlgE/F/G-like"/>
</dbReference>
<evidence type="ECO:0000256" key="4">
    <source>
        <dbReference type="RuleBase" id="RU362116"/>
    </source>
</evidence>
<dbReference type="InterPro" id="IPR010930">
    <property type="entry name" value="Flg_bb/hook_C_dom"/>
</dbReference>
<dbReference type="AlphaFoldDB" id="A0A1D7TW01"/>
<feature type="domain" description="Flagellar hook protein FlgE/F/G-like D1" evidence="7">
    <location>
        <begin position="80"/>
        <end position="121"/>
    </location>
</feature>
<evidence type="ECO:0000259" key="6">
    <source>
        <dbReference type="Pfam" id="PF06429"/>
    </source>
</evidence>
<dbReference type="InterPro" id="IPR012836">
    <property type="entry name" value="FlgF"/>
</dbReference>
<comment type="subcellular location">
    <subcellularLocation>
        <location evidence="1 4">Bacterial flagellum basal body</location>
    </subcellularLocation>
</comment>
<sequence>MQSAIYVGLSAQLVLEKRMETLARNVANMNTAGYRAEEVKFSTFLSKKGPDGVNFASEGESFINRMHGGVDKTGNPLDVAVEGDGFLAISTPAGTVYTRDGRMKITAQGELQTHSNYPVLDAGGSPMLLDPEGGPPVIAKDGMIWQGTQQVGALGLFTIDPNAKLQRYENSGVIPDKAATPILDFVINGVRQGFVEGSNVNPIREMAKLIMVTRAFESAANAIDKGEKSVDGAIRSLGETS</sequence>
<comment type="similarity">
    <text evidence="2 4">Belongs to the flagella basal body rod proteins family.</text>
</comment>
<keyword evidence="3 4" id="KW-0975">Bacterial flagellum</keyword>
<evidence type="ECO:0000256" key="2">
    <source>
        <dbReference type="ARBA" id="ARBA00009677"/>
    </source>
</evidence>
<feature type="domain" description="Flagellar basal body rod protein N-terminal" evidence="5">
    <location>
        <begin position="5"/>
        <end position="35"/>
    </location>
</feature>
<keyword evidence="9" id="KW-1185">Reference proteome</keyword>
<dbReference type="InterPro" id="IPR001444">
    <property type="entry name" value="Flag_bb_rod_N"/>
</dbReference>